<organism evidence="2">
    <name type="scientific">bioreactor metagenome</name>
    <dbReference type="NCBI Taxonomy" id="1076179"/>
    <lineage>
        <taxon>unclassified sequences</taxon>
        <taxon>metagenomes</taxon>
        <taxon>ecological metagenomes</taxon>
    </lineage>
</organism>
<dbReference type="GO" id="GO:0006163">
    <property type="term" value="P:purine nucleotide metabolic process"/>
    <property type="evidence" value="ECO:0007669"/>
    <property type="project" value="UniProtKB-ARBA"/>
</dbReference>
<dbReference type="CDD" id="cd01990">
    <property type="entry name" value="LarE-like"/>
    <property type="match status" value="1"/>
</dbReference>
<name>A0A644YA99_9ZZZZ</name>
<dbReference type="Pfam" id="PF02540">
    <property type="entry name" value="NAD_synthase"/>
    <property type="match status" value="1"/>
</dbReference>
<dbReference type="InterPro" id="IPR005232">
    <property type="entry name" value="LarE"/>
</dbReference>
<dbReference type="PANTHER" id="PTHR43169:SF2">
    <property type="entry name" value="NAD_GMP SYNTHASE DOMAIN-CONTAINING PROTEIN"/>
    <property type="match status" value="1"/>
</dbReference>
<protein>
    <submittedName>
        <fullName evidence="2">Pyridinium-3,5-biscarboxylic acid mononucleotide sulfurtransferase</fullName>
        <ecNumber evidence="2">2.8.1.-</ecNumber>
    </submittedName>
</protein>
<proteinExistence type="predicted"/>
<evidence type="ECO:0000313" key="2">
    <source>
        <dbReference type="EMBL" id="MPM24831.1"/>
    </source>
</evidence>
<reference evidence="2" key="1">
    <citation type="submission" date="2019-08" db="EMBL/GenBank/DDBJ databases">
        <authorList>
            <person name="Kucharzyk K."/>
            <person name="Murdoch R.W."/>
            <person name="Higgins S."/>
            <person name="Loffler F."/>
        </authorList>
    </citation>
    <scope>NUCLEOTIDE SEQUENCE</scope>
</reference>
<accession>A0A644YA99</accession>
<dbReference type="GO" id="GO:0016783">
    <property type="term" value="F:sulfurtransferase activity"/>
    <property type="evidence" value="ECO:0007669"/>
    <property type="project" value="InterPro"/>
</dbReference>
<dbReference type="EC" id="2.8.1.-" evidence="2"/>
<dbReference type="SUPFAM" id="SSF52402">
    <property type="entry name" value="Adenine nucleotide alpha hydrolases-like"/>
    <property type="match status" value="1"/>
</dbReference>
<keyword evidence="2" id="KW-0808">Transferase</keyword>
<sequence>MDKIFNDKLNLLTRDLKEMKKVAIAYSGGVDSNFLLKVAKDVLGENVVAITISAMMHSSREIEEAVNYAKEYGVNHIVCNIDNVDLQEFIENGPLRCYHCKKFVFSKIKEIASEHNIKYILDGTNLSDLDDYRPGLKALDELNIVSPLKNAKLSKEEIRILSKELNVATYKKPSFSCLATRIPVGDKITKEKLRMIEEGENFLQDNNFTQYRVRVHDNIARIEVDKNEICKFYDDEMINKANLKFKEIGFKYVTLDLNGYKTGNMN</sequence>
<dbReference type="AlphaFoldDB" id="A0A644YA99"/>
<dbReference type="Gene3D" id="3.40.50.620">
    <property type="entry name" value="HUPs"/>
    <property type="match status" value="1"/>
</dbReference>
<dbReference type="InterPro" id="IPR022310">
    <property type="entry name" value="NAD/GMP_synthase"/>
</dbReference>
<dbReference type="NCBIfam" id="TIGR00268">
    <property type="entry name" value="ATP-dependent sacrificial sulfur transferase LarE"/>
    <property type="match status" value="1"/>
</dbReference>
<dbReference type="PIRSF" id="PIRSF006661">
    <property type="entry name" value="PP-lp_UCP006661"/>
    <property type="match status" value="1"/>
</dbReference>
<dbReference type="InterPro" id="IPR014729">
    <property type="entry name" value="Rossmann-like_a/b/a_fold"/>
</dbReference>
<dbReference type="InterPro" id="IPR052188">
    <property type="entry name" value="Ni-pincer_cofactor_biosynth"/>
</dbReference>
<evidence type="ECO:0000259" key="1">
    <source>
        <dbReference type="Pfam" id="PF02540"/>
    </source>
</evidence>
<gene>
    <name evidence="2" type="primary">larE_11</name>
    <name evidence="2" type="ORF">SDC9_71317</name>
</gene>
<dbReference type="PANTHER" id="PTHR43169">
    <property type="entry name" value="EXSB FAMILY PROTEIN"/>
    <property type="match status" value="1"/>
</dbReference>
<dbReference type="EMBL" id="VSSQ01004351">
    <property type="protein sequence ID" value="MPM24831.1"/>
    <property type="molecule type" value="Genomic_DNA"/>
</dbReference>
<feature type="domain" description="NAD/GMP synthase" evidence="1">
    <location>
        <begin position="18"/>
        <end position="84"/>
    </location>
</feature>
<comment type="caution">
    <text evidence="2">The sequence shown here is derived from an EMBL/GenBank/DDBJ whole genome shotgun (WGS) entry which is preliminary data.</text>
</comment>